<keyword evidence="1" id="KW-0472">Membrane</keyword>
<dbReference type="Proteomes" id="UP000649617">
    <property type="component" value="Unassembled WGS sequence"/>
</dbReference>
<feature type="transmembrane region" description="Helical" evidence="1">
    <location>
        <begin position="67"/>
        <end position="87"/>
    </location>
</feature>
<feature type="non-terminal residue" evidence="2">
    <location>
        <position position="1"/>
    </location>
</feature>
<evidence type="ECO:0000313" key="2">
    <source>
        <dbReference type="EMBL" id="CAE7761730.1"/>
    </source>
</evidence>
<evidence type="ECO:0000313" key="3">
    <source>
        <dbReference type="Proteomes" id="UP000649617"/>
    </source>
</evidence>
<accession>A0A812Y910</accession>
<evidence type="ECO:0000256" key="1">
    <source>
        <dbReference type="SAM" id="Phobius"/>
    </source>
</evidence>
<proteinExistence type="predicted"/>
<feature type="transmembrane region" description="Helical" evidence="1">
    <location>
        <begin position="274"/>
        <end position="297"/>
    </location>
</feature>
<keyword evidence="3" id="KW-1185">Reference proteome</keyword>
<keyword evidence="1" id="KW-0812">Transmembrane</keyword>
<keyword evidence="1" id="KW-1133">Transmembrane helix</keyword>
<protein>
    <submittedName>
        <fullName evidence="2">Uncharacterized protein</fullName>
    </submittedName>
</protein>
<gene>
    <name evidence="2" type="ORF">SPIL2461_LOCUS22230</name>
</gene>
<feature type="transmembrane region" description="Helical" evidence="1">
    <location>
        <begin position="99"/>
        <end position="119"/>
    </location>
</feature>
<organism evidence="2 3">
    <name type="scientific">Symbiodinium pilosum</name>
    <name type="common">Dinoflagellate</name>
    <dbReference type="NCBI Taxonomy" id="2952"/>
    <lineage>
        <taxon>Eukaryota</taxon>
        <taxon>Sar</taxon>
        <taxon>Alveolata</taxon>
        <taxon>Dinophyceae</taxon>
        <taxon>Suessiales</taxon>
        <taxon>Symbiodiniaceae</taxon>
        <taxon>Symbiodinium</taxon>
    </lineage>
</organism>
<dbReference type="OrthoDB" id="421888at2759"/>
<comment type="caution">
    <text evidence="2">The sequence shown here is derived from an EMBL/GenBank/DDBJ whole genome shotgun (WGS) entry which is preliminary data.</text>
</comment>
<reference evidence="2" key="1">
    <citation type="submission" date="2021-02" db="EMBL/GenBank/DDBJ databases">
        <authorList>
            <person name="Dougan E. K."/>
            <person name="Rhodes N."/>
            <person name="Thang M."/>
            <person name="Chan C."/>
        </authorList>
    </citation>
    <scope>NUCLEOTIDE SEQUENCE</scope>
</reference>
<name>A0A812Y910_SYMPI</name>
<feature type="transmembrane region" description="Helical" evidence="1">
    <location>
        <begin position="36"/>
        <end position="61"/>
    </location>
</feature>
<sequence>AQPYNTFDTAPGYEGKGQEFLGLAGAPQKKRLNLNALAVILNMLLPWTVFSAICWALSFSLHYKAPWAAWGSVALGIGIVAWSARLAMRADASEKWHSFFTVATLVAVLMATACGEWNYRTYNSAVYDLNNMNAYPAVSPAGHKGQQMMDAGRVYFKEGTSLDLKKAMSFKNSDTYCVAPITFGQDQMPSYDYWAIGMNCCEGQTPDFRCSEYNNAHARAGLRLMSDDERPFYRLAVQQAEAAYNIRAEHPMFFHWVQDPVALMSAWTDAATRFVMMSSFCFFVLNFFCVSCAVVVFSKMGGY</sequence>
<dbReference type="AlphaFoldDB" id="A0A812Y910"/>
<dbReference type="EMBL" id="CAJNIZ010047081">
    <property type="protein sequence ID" value="CAE7761730.1"/>
    <property type="molecule type" value="Genomic_DNA"/>
</dbReference>